<name>A0ABX8TK87_9CAUL</name>
<protein>
    <recommendedName>
        <fullName evidence="3">Lipoprotein</fullName>
    </recommendedName>
</protein>
<dbReference type="RefSeq" id="WP_219354190.1">
    <property type="nucleotide sequence ID" value="NZ_CP080034.1"/>
</dbReference>
<evidence type="ECO:0008006" key="3">
    <source>
        <dbReference type="Google" id="ProtNLM"/>
    </source>
</evidence>
<evidence type="ECO:0000313" key="1">
    <source>
        <dbReference type="EMBL" id="QYC11636.1"/>
    </source>
</evidence>
<dbReference type="Proteomes" id="UP000824334">
    <property type="component" value="Chromosome"/>
</dbReference>
<evidence type="ECO:0000313" key="2">
    <source>
        <dbReference type="Proteomes" id="UP000824334"/>
    </source>
</evidence>
<dbReference type="EMBL" id="CP080034">
    <property type="protein sequence ID" value="QYC11636.1"/>
    <property type="molecule type" value="Genomic_DNA"/>
</dbReference>
<accession>A0ABX8TK87</accession>
<dbReference type="GeneID" id="94374931"/>
<dbReference type="PROSITE" id="PS51257">
    <property type="entry name" value="PROKAR_LIPOPROTEIN"/>
    <property type="match status" value="1"/>
</dbReference>
<organism evidence="1 2">
    <name type="scientific">Brevundimonas nasdae</name>
    <dbReference type="NCBI Taxonomy" id="172043"/>
    <lineage>
        <taxon>Bacteria</taxon>
        <taxon>Pseudomonadati</taxon>
        <taxon>Pseudomonadota</taxon>
        <taxon>Alphaproteobacteria</taxon>
        <taxon>Caulobacterales</taxon>
        <taxon>Caulobacteraceae</taxon>
        <taxon>Brevundimonas</taxon>
    </lineage>
</organism>
<proteinExistence type="predicted"/>
<gene>
    <name evidence="1" type="ORF">KWG56_06625</name>
</gene>
<keyword evidence="2" id="KW-1185">Reference proteome</keyword>
<reference evidence="1 2" key="1">
    <citation type="submission" date="2021-07" db="EMBL/GenBank/DDBJ databases">
        <title>Isolation and characterization of bacteria from a gold mining with a capacity of golden bioaccumulation.</title>
        <authorList>
            <person name="Yang X.J."/>
        </authorList>
    </citation>
    <scope>NUCLEOTIDE SEQUENCE [LARGE SCALE GENOMIC DNA]</scope>
    <source>
        <strain evidence="1 2">Au29</strain>
    </source>
</reference>
<sequence length="170" mass="17626">MKRRLLPVLALALLAASCDRFGGAKPDEAAAPAAQQAYRHALSGDVSGEYRPLQPVQLGDAELESIFVGQVSALKAWEEGKGGASPVTVTFKTAQGAVRVGPESYQITDDVFRFSGVSAGGQTVAFVGKLDQGDLATARRNLGDQTAVLTGTLTVGKTGIPVRLGLWGGD</sequence>